<dbReference type="InterPro" id="IPR012677">
    <property type="entry name" value="Nucleotide-bd_a/b_plait_sf"/>
</dbReference>
<dbReference type="PANTHER" id="PTHR13191:SF0">
    <property type="entry name" value="RIBOSOMAL RNA-PROCESSING PROTEIN 7 HOMOLOG A-RELATED"/>
    <property type="match status" value="1"/>
</dbReference>
<keyword evidence="4" id="KW-1185">Reference proteome</keyword>
<sequence length="262" mass="30949">MRDLNEINFIRFFIPIKDSPIFIEILGRLKKSQGTYKDINKKIPISRVLFLFYIPKYIKHNDLNVLFSKYGKIEKIVINEIVKQSNKNIYNTLSYIIYNCDKSIENIENDLIINKFGNILYLDYNDLLSLSENNKNNIKKKITNIIKLRSNPIILEKDVNTYMTKYDLEKQIEEENIKNNSMVPDTDGFVKVTGKVTKGIDGTIVHSFKPDISNIGVFGNLKVINKRKYNREEKNKTVDNFYKFQIKEKKRREIDKLKIYIE</sequence>
<dbReference type="OrthoDB" id="5390at2759"/>
<dbReference type="RefSeq" id="XP_067067084.1">
    <property type="nucleotide sequence ID" value="XM_067211251.1"/>
</dbReference>
<dbReference type="GO" id="GO:0034456">
    <property type="term" value="C:UTP-C complex"/>
    <property type="evidence" value="ECO:0007669"/>
    <property type="project" value="TreeGrafter"/>
</dbReference>
<dbReference type="InterPro" id="IPR024326">
    <property type="entry name" value="RRP7_C"/>
</dbReference>
<evidence type="ECO:0000313" key="3">
    <source>
        <dbReference type="EMBL" id="OII72846.1"/>
    </source>
</evidence>
<dbReference type="GeneID" id="92365197"/>
<accession>A0A1J4MF30</accession>
<dbReference type="Proteomes" id="UP000186804">
    <property type="component" value="Unassembled WGS sequence"/>
</dbReference>
<dbReference type="PANTHER" id="PTHR13191">
    <property type="entry name" value="RIBOSOMAL RNA PROCESSING PROTEIN 7-RELATED"/>
    <property type="match status" value="1"/>
</dbReference>
<dbReference type="GO" id="GO:0032545">
    <property type="term" value="C:CURI complex"/>
    <property type="evidence" value="ECO:0007669"/>
    <property type="project" value="TreeGrafter"/>
</dbReference>
<dbReference type="InterPro" id="IPR040446">
    <property type="entry name" value="RRP7"/>
</dbReference>
<comment type="caution">
    <text evidence="3">The sequence shown here is derived from an EMBL/GenBank/DDBJ whole genome shotgun (WGS) entry which is preliminary data.</text>
</comment>
<dbReference type="VEuPathDB" id="CryptoDB:cand_010120"/>
<name>A0A1J4MF30_9CRYT</name>
<dbReference type="GO" id="GO:0003676">
    <property type="term" value="F:nucleic acid binding"/>
    <property type="evidence" value="ECO:0007669"/>
    <property type="project" value="InterPro"/>
</dbReference>
<dbReference type="GO" id="GO:0000028">
    <property type="term" value="P:ribosomal small subunit assembly"/>
    <property type="evidence" value="ECO:0007669"/>
    <property type="project" value="TreeGrafter"/>
</dbReference>
<gene>
    <name evidence="3" type="ORF">cand_010120</name>
</gene>
<protein>
    <recommendedName>
        <fullName evidence="2">Ribosomal RNA-processing protein 7 C-terminal domain-containing protein</fullName>
    </recommendedName>
</protein>
<organism evidence="3 4">
    <name type="scientific">Cryptosporidium andersoni</name>
    <dbReference type="NCBI Taxonomy" id="117008"/>
    <lineage>
        <taxon>Eukaryota</taxon>
        <taxon>Sar</taxon>
        <taxon>Alveolata</taxon>
        <taxon>Apicomplexa</taxon>
        <taxon>Conoidasida</taxon>
        <taxon>Coccidia</taxon>
        <taxon>Eucoccidiorida</taxon>
        <taxon>Eimeriorina</taxon>
        <taxon>Cryptosporidiidae</taxon>
        <taxon>Cryptosporidium</taxon>
    </lineage>
</organism>
<proteinExistence type="inferred from homology"/>
<dbReference type="GO" id="GO:0006364">
    <property type="term" value="P:rRNA processing"/>
    <property type="evidence" value="ECO:0007669"/>
    <property type="project" value="TreeGrafter"/>
</dbReference>
<dbReference type="EMBL" id="LRBS01000109">
    <property type="protein sequence ID" value="OII72846.1"/>
    <property type="molecule type" value="Genomic_DNA"/>
</dbReference>
<dbReference type="SUPFAM" id="SSF54928">
    <property type="entry name" value="RNA-binding domain, RBD"/>
    <property type="match status" value="1"/>
</dbReference>
<evidence type="ECO:0000256" key="1">
    <source>
        <dbReference type="ARBA" id="ARBA00006110"/>
    </source>
</evidence>
<dbReference type="Gene3D" id="3.30.70.330">
    <property type="match status" value="1"/>
</dbReference>
<feature type="domain" description="Ribosomal RNA-processing protein 7 C-terminal" evidence="2">
    <location>
        <begin position="151"/>
        <end position="258"/>
    </location>
</feature>
<dbReference type="AlphaFoldDB" id="A0A1J4MF30"/>
<reference evidence="3 4" key="1">
    <citation type="submission" date="2016-10" db="EMBL/GenBank/DDBJ databases">
        <title>Reductive evolution of mitochondrial metabolism and differential evolution of invasion-related proteins in Cryptosporidium.</title>
        <authorList>
            <person name="Liu S."/>
            <person name="Roellig D.M."/>
            <person name="Guo Y."/>
            <person name="Li N."/>
            <person name="Frace M.A."/>
            <person name="Tang K."/>
            <person name="Zhang L."/>
            <person name="Feng Y."/>
            <person name="Xiao L."/>
        </authorList>
    </citation>
    <scope>NUCLEOTIDE SEQUENCE [LARGE SCALE GENOMIC DNA]</scope>
    <source>
        <strain evidence="3">30847</strain>
    </source>
</reference>
<comment type="similarity">
    <text evidence="1">Belongs to the RRP7 family.</text>
</comment>
<evidence type="ECO:0000313" key="4">
    <source>
        <dbReference type="Proteomes" id="UP000186804"/>
    </source>
</evidence>
<dbReference type="InterPro" id="IPR035979">
    <property type="entry name" value="RBD_domain_sf"/>
</dbReference>
<evidence type="ECO:0000259" key="2">
    <source>
        <dbReference type="Pfam" id="PF12923"/>
    </source>
</evidence>
<dbReference type="Pfam" id="PF12923">
    <property type="entry name" value="RRP7"/>
    <property type="match status" value="1"/>
</dbReference>